<reference evidence="2 3" key="2">
    <citation type="submission" date="2023-10" db="EMBL/GenBank/DDBJ databases">
        <authorList>
            <person name="Choi B."/>
        </authorList>
    </citation>
    <scope>NUCLEOTIDE SEQUENCE [LARGE SCALE GENOMIC DNA]</scope>
    <source>
        <strain evidence="2 3">UMB0959</strain>
    </source>
</reference>
<dbReference type="Proteomes" id="UP000243626">
    <property type="component" value="Chromosome"/>
</dbReference>
<reference evidence="3" key="1">
    <citation type="submission" date="2017-09" db="EMBL/GenBank/DDBJ databases">
        <title>Bacterial strain isolated from the female urinary microbiota.</title>
        <authorList>
            <person name="Thomas-White K."/>
            <person name="Kumar N."/>
            <person name="Forster S."/>
            <person name="Putonti C."/>
            <person name="Lawley T."/>
            <person name="Wolfe A.J."/>
        </authorList>
    </citation>
    <scope>NUCLEOTIDE SEQUENCE [LARGE SCALE GENOMIC DNA]</scope>
    <source>
        <strain evidence="3">UMB0959</strain>
    </source>
</reference>
<feature type="transmembrane region" description="Helical" evidence="1">
    <location>
        <begin position="29"/>
        <end position="46"/>
    </location>
</feature>
<evidence type="ECO:0000313" key="2">
    <source>
        <dbReference type="EMBL" id="WOS95758.1"/>
    </source>
</evidence>
<proteinExistence type="predicted"/>
<protein>
    <submittedName>
        <fullName evidence="2">Uncharacterized protein</fullName>
    </submittedName>
</protein>
<dbReference type="AlphaFoldDB" id="A0AAF0YH32"/>
<dbReference type="RefSeq" id="WP_068129194.1">
    <property type="nucleotide sequence ID" value="NZ_CP136964.1"/>
</dbReference>
<keyword evidence="1" id="KW-1133">Transmembrane helix</keyword>
<keyword evidence="1" id="KW-0472">Membrane</keyword>
<keyword evidence="3" id="KW-1185">Reference proteome</keyword>
<feature type="transmembrane region" description="Helical" evidence="1">
    <location>
        <begin position="66"/>
        <end position="85"/>
    </location>
</feature>
<gene>
    <name evidence="2" type="ORF">CJ229_006595</name>
</gene>
<dbReference type="EMBL" id="CP136964">
    <property type="protein sequence ID" value="WOS95758.1"/>
    <property type="molecule type" value="Genomic_DNA"/>
</dbReference>
<sequence length="90" mass="10251">MTRVILMLLTMIQAIFFVNIILNEGVIFFTIYSWSIVALLSLYISVKAFNTSSSNSDDELNNYFSLTLMTISLVSIGFIAYLAIFKPFYL</sequence>
<feature type="transmembrane region" description="Helical" evidence="1">
    <location>
        <begin position="6"/>
        <end position="22"/>
    </location>
</feature>
<accession>A0AAF0YH32</accession>
<keyword evidence="1" id="KW-0812">Transmembrane</keyword>
<evidence type="ECO:0000256" key="1">
    <source>
        <dbReference type="SAM" id="Phobius"/>
    </source>
</evidence>
<dbReference type="KEGG" id="nmy:CJ229_006595"/>
<organism evidence="2 3">
    <name type="scientific">Nosocomiicoccus massiliensis</name>
    <dbReference type="NCBI Taxonomy" id="1232430"/>
    <lineage>
        <taxon>Bacteria</taxon>
        <taxon>Bacillati</taxon>
        <taxon>Bacillota</taxon>
        <taxon>Bacilli</taxon>
        <taxon>Bacillales</taxon>
        <taxon>Staphylococcaceae</taxon>
        <taxon>Nosocomiicoccus</taxon>
    </lineage>
</organism>
<evidence type="ECO:0000313" key="3">
    <source>
        <dbReference type="Proteomes" id="UP000243626"/>
    </source>
</evidence>
<name>A0AAF0YH32_9STAP</name>